<organism evidence="1 2">
    <name type="scientific">Saccharothrix hoggarensis</name>
    <dbReference type="NCBI Taxonomy" id="913853"/>
    <lineage>
        <taxon>Bacteria</taxon>
        <taxon>Bacillati</taxon>
        <taxon>Actinomycetota</taxon>
        <taxon>Actinomycetes</taxon>
        <taxon>Pseudonocardiales</taxon>
        <taxon>Pseudonocardiaceae</taxon>
        <taxon>Saccharothrix</taxon>
    </lineage>
</organism>
<accession>A0ABW3QWG8</accession>
<name>A0ABW3QWG8_9PSEU</name>
<reference evidence="2" key="1">
    <citation type="journal article" date="2019" name="Int. J. Syst. Evol. Microbiol.">
        <title>The Global Catalogue of Microorganisms (GCM) 10K type strain sequencing project: providing services to taxonomists for standard genome sequencing and annotation.</title>
        <authorList>
            <consortium name="The Broad Institute Genomics Platform"/>
            <consortium name="The Broad Institute Genome Sequencing Center for Infectious Disease"/>
            <person name="Wu L."/>
            <person name="Ma J."/>
        </authorList>
    </citation>
    <scope>NUCLEOTIDE SEQUENCE [LARGE SCALE GENOMIC DNA]</scope>
    <source>
        <strain evidence="2">CCUG 60214</strain>
    </source>
</reference>
<comment type="caution">
    <text evidence="1">The sequence shown here is derived from an EMBL/GenBank/DDBJ whole genome shotgun (WGS) entry which is preliminary data.</text>
</comment>
<proteinExistence type="predicted"/>
<dbReference type="RefSeq" id="WP_380724585.1">
    <property type="nucleotide sequence ID" value="NZ_JBHTLK010000094.1"/>
</dbReference>
<gene>
    <name evidence="1" type="ORF">ACFQ3T_18735</name>
</gene>
<evidence type="ECO:0000313" key="2">
    <source>
        <dbReference type="Proteomes" id="UP001597168"/>
    </source>
</evidence>
<dbReference type="EMBL" id="JBHTLK010000094">
    <property type="protein sequence ID" value="MFD1149173.1"/>
    <property type="molecule type" value="Genomic_DNA"/>
</dbReference>
<sequence length="56" mass="6320">MGTYASIRGWLGSDERPLAEIRRIVTSDEYANPRYERYAAGWSIPAAPVNSRHPDV</sequence>
<protein>
    <submittedName>
        <fullName evidence="1">Uncharacterized protein</fullName>
    </submittedName>
</protein>
<dbReference type="Proteomes" id="UP001597168">
    <property type="component" value="Unassembled WGS sequence"/>
</dbReference>
<keyword evidence="2" id="KW-1185">Reference proteome</keyword>
<evidence type="ECO:0000313" key="1">
    <source>
        <dbReference type="EMBL" id="MFD1149173.1"/>
    </source>
</evidence>